<sequence>MENEDGARPIRNPEQAHRRPGVEHGASQTERAGVAEVESKSASLIFINHEDKRFVFPLDSAKTWESFKLLLAQIYSRADHDIRDAVSSNNFDILNIDNEIILPTVWESVVKYHLPQEQKHGSICHTVKIAFWHLNSQSVEDETRPYVASRPAEAPKLHDTDAEREATYRPRGRVNLFRDLPERFGRARSEERSRSRKSLGIRRVPSTSDDIDIRREIRHDRRRSRSVSPTPRYIYRESDDEGNSGSGDEDEDEESSTDDSSTDLNNAPRRTQLPPQPRNVGTLSDCDGNRLIWLIDTSKVKFSKTTSTSNATSSGAETSKRSFNMKTDNLRIIKAVQSFSDARMAIQVHTLPGPENPSVSPSISIRWHHLYAETLDFGQFKQACLDFPGLCSRKKILIADLLKKIEKEKTKAGEQGLFIEPGTVLRADEKCQQDSSSVIFSCVPHYDVRDRTKNGLTNADRLFRPSSLMQAYYPYQPVEERDSEQAFRKFRGGSSPQIVYVPSTWIMNIDAHAVVTCGYNPLSEDFVKSIEIVEEVIKPSVESHDSKGSALNSITNIRLRDWEGRDLLFTPKECESYFEFEQKLREMKYPVPVTDVKDLRLACASQDSQKAVLPQEWTDILKAHKGYFLDLTMLDEQKVADRKADNIELGSRNITRIGEDLKEVQSDTLGVLPFLYWPNGPITAQETSTTGFGYDTTTGGTAARQSTFIPPHVKHAMYCLEQVEKTMMAEILGEWDAESPVEKSFTSTKYYEELPESTVEDVRQTLISLLQHRTSLGIGSNNLSLHQKIVEEHYSKLANSVATLTEILYETLKLFTSDVDKSTMLRKLWGSVQKMYSVVQRIQQRCTTPKTRTSGQSGRDAYVVRTQSSIQQGKFVPLPDDEDVKNSIRNCRTCKAHTKYSDREAAISHLHDHLKSQTNPKAKTNVDDWVIGTQEKENEETNAGHLAILDTSIKQARVLLSELQQLVGGVKNADSQLSKIYTFPHELLKSLHRTSVFYFAAERSLYFTESMNSRGTRTLSRRDKPYAKMGLKVIERFGESAKSSILLARRDLCSMARSPAPEHVSQRLSLGPLYICSWFIRRLLVQPAIDGLTVADIYRDYISTLQFEVNHSPSKRLLRSIKLVQEELTALQRVNAWQKKLIQSYDKVLNDRTYQFEILEREGMFPYERQVLDSCLDNLQDTLEDYNELYRRCDPMSESTKQWSEINEENNGKAIMVFTIVTVIFLPLSFVTSYLGMNTSDIRDMENKQSLFWEISLPLTVVTMGVMLFIAYNGEELRTLISTAYRRLLGKPDLRPAPGGIGVAQRKLALKYRPQAGSDSNLDYRSLADEAEFSPTPTVWDDLTRNQIANYEDYTKTTAATSMRWAPPPPLPPPLPPPPALEVPPYRTVAREDPDDPEWLDLRARAAPAAIYETPRHQRRYQQSGMADDWRARRARTELQDPLLPVDTTMRYQPVVFDESRVMHTTAAAQQTKGYDWVKKRKHRRHVYRREPGSSV</sequence>
<evidence type="ECO:0000256" key="2">
    <source>
        <dbReference type="ARBA" id="ARBA00022692"/>
    </source>
</evidence>
<dbReference type="PANTHER" id="PTHR46494">
    <property type="entry name" value="CORA FAMILY METAL ION TRANSPORTER (EUROFUNG)"/>
    <property type="match status" value="1"/>
</dbReference>
<feature type="region of interest" description="Disordered" evidence="5">
    <location>
        <begin position="1"/>
        <end position="33"/>
    </location>
</feature>
<dbReference type="GO" id="GO:0005886">
    <property type="term" value="C:plasma membrane"/>
    <property type="evidence" value="ECO:0007669"/>
    <property type="project" value="UniProtKB-SubCell"/>
</dbReference>
<evidence type="ECO:0000256" key="6">
    <source>
        <dbReference type="SAM" id="Phobius"/>
    </source>
</evidence>
<keyword evidence="9" id="KW-1185">Reference proteome</keyword>
<dbReference type="InterPro" id="IPR045863">
    <property type="entry name" value="CorA_TM1_TM2"/>
</dbReference>
<dbReference type="Gene3D" id="1.20.58.340">
    <property type="entry name" value="Magnesium transport protein CorA, transmembrane region"/>
    <property type="match status" value="1"/>
</dbReference>
<dbReference type="InterPro" id="IPR002523">
    <property type="entry name" value="MgTranspt_CorA/ZnTranspt_ZntB"/>
</dbReference>
<feature type="transmembrane region" description="Helical" evidence="6">
    <location>
        <begin position="1214"/>
        <end position="1239"/>
    </location>
</feature>
<feature type="compositionally biased region" description="Basic and acidic residues" evidence="5">
    <location>
        <begin position="153"/>
        <end position="168"/>
    </location>
</feature>
<dbReference type="GO" id="GO:0000287">
    <property type="term" value="F:magnesium ion binding"/>
    <property type="evidence" value="ECO:0007669"/>
    <property type="project" value="TreeGrafter"/>
</dbReference>
<dbReference type="PANTHER" id="PTHR46494:SF1">
    <property type="entry name" value="CORA FAMILY METAL ION TRANSPORTER (EUROFUNG)"/>
    <property type="match status" value="1"/>
</dbReference>
<evidence type="ECO:0000259" key="7">
    <source>
        <dbReference type="Pfam" id="PF22893"/>
    </source>
</evidence>
<evidence type="ECO:0000256" key="4">
    <source>
        <dbReference type="ARBA" id="ARBA00023136"/>
    </source>
</evidence>
<dbReference type="GO" id="GO:0015087">
    <property type="term" value="F:cobalt ion transmembrane transporter activity"/>
    <property type="evidence" value="ECO:0007669"/>
    <property type="project" value="TreeGrafter"/>
</dbReference>
<organism evidence="8 9">
    <name type="scientific">Aaosphaeria arxii CBS 175.79</name>
    <dbReference type="NCBI Taxonomy" id="1450172"/>
    <lineage>
        <taxon>Eukaryota</taxon>
        <taxon>Fungi</taxon>
        <taxon>Dikarya</taxon>
        <taxon>Ascomycota</taxon>
        <taxon>Pezizomycotina</taxon>
        <taxon>Dothideomycetes</taxon>
        <taxon>Pleosporomycetidae</taxon>
        <taxon>Pleosporales</taxon>
        <taxon>Pleosporales incertae sedis</taxon>
        <taxon>Aaosphaeria</taxon>
    </lineage>
</organism>
<name>A0A6A5XF31_9PLEO</name>
<feature type="region of interest" description="Disordered" evidence="5">
    <location>
        <begin position="214"/>
        <end position="284"/>
    </location>
</feature>
<gene>
    <name evidence="8" type="ORF">BU24DRAFT_426613</name>
</gene>
<dbReference type="OrthoDB" id="5430750at2759"/>
<dbReference type="Pfam" id="PF22893">
    <property type="entry name" value="ULD_2"/>
    <property type="match status" value="1"/>
</dbReference>
<keyword evidence="3 6" id="KW-1133">Transmembrane helix</keyword>
<evidence type="ECO:0000256" key="3">
    <source>
        <dbReference type="ARBA" id="ARBA00022989"/>
    </source>
</evidence>
<dbReference type="SUPFAM" id="SSF144083">
    <property type="entry name" value="Magnesium transport protein CorA, transmembrane region"/>
    <property type="match status" value="1"/>
</dbReference>
<evidence type="ECO:0000256" key="5">
    <source>
        <dbReference type="SAM" id="MobiDB-lite"/>
    </source>
</evidence>
<dbReference type="EMBL" id="ML978074">
    <property type="protein sequence ID" value="KAF2011530.1"/>
    <property type="molecule type" value="Genomic_DNA"/>
</dbReference>
<protein>
    <recommendedName>
        <fullName evidence="7">Ubiquitin-like domain-containing protein</fullName>
    </recommendedName>
</protein>
<accession>A0A6A5XF31</accession>
<keyword evidence="2 6" id="KW-0812">Transmembrane</keyword>
<feature type="transmembrane region" description="Helical" evidence="6">
    <location>
        <begin position="1251"/>
        <end position="1272"/>
    </location>
</feature>
<reference evidence="8" key="1">
    <citation type="journal article" date="2020" name="Stud. Mycol.">
        <title>101 Dothideomycetes genomes: a test case for predicting lifestyles and emergence of pathogens.</title>
        <authorList>
            <person name="Haridas S."/>
            <person name="Albert R."/>
            <person name="Binder M."/>
            <person name="Bloem J."/>
            <person name="Labutti K."/>
            <person name="Salamov A."/>
            <person name="Andreopoulos B."/>
            <person name="Baker S."/>
            <person name="Barry K."/>
            <person name="Bills G."/>
            <person name="Bluhm B."/>
            <person name="Cannon C."/>
            <person name="Castanera R."/>
            <person name="Culley D."/>
            <person name="Daum C."/>
            <person name="Ezra D."/>
            <person name="Gonzalez J."/>
            <person name="Henrissat B."/>
            <person name="Kuo A."/>
            <person name="Liang C."/>
            <person name="Lipzen A."/>
            <person name="Lutzoni F."/>
            <person name="Magnuson J."/>
            <person name="Mondo S."/>
            <person name="Nolan M."/>
            <person name="Ohm R."/>
            <person name="Pangilinan J."/>
            <person name="Park H.-J."/>
            <person name="Ramirez L."/>
            <person name="Alfaro M."/>
            <person name="Sun H."/>
            <person name="Tritt A."/>
            <person name="Yoshinaga Y."/>
            <person name="Zwiers L.-H."/>
            <person name="Turgeon B."/>
            <person name="Goodwin S."/>
            <person name="Spatafora J."/>
            <person name="Crous P."/>
            <person name="Grigoriev I."/>
        </authorList>
    </citation>
    <scope>NUCLEOTIDE SEQUENCE</scope>
    <source>
        <strain evidence="8">CBS 175.79</strain>
    </source>
</reference>
<comment type="subcellular location">
    <subcellularLocation>
        <location evidence="1">Cell membrane</location>
        <topology evidence="1">Multi-pass membrane protein</topology>
    </subcellularLocation>
</comment>
<proteinExistence type="predicted"/>
<feature type="compositionally biased region" description="Acidic residues" evidence="5">
    <location>
        <begin position="238"/>
        <end position="261"/>
    </location>
</feature>
<feature type="region of interest" description="Disordered" evidence="5">
    <location>
        <begin position="143"/>
        <end position="170"/>
    </location>
</feature>
<evidence type="ECO:0000256" key="1">
    <source>
        <dbReference type="ARBA" id="ARBA00004651"/>
    </source>
</evidence>
<dbReference type="GeneID" id="54286414"/>
<dbReference type="InterPro" id="IPR054464">
    <property type="entry name" value="ULD_fung"/>
</dbReference>
<dbReference type="Proteomes" id="UP000799778">
    <property type="component" value="Unassembled WGS sequence"/>
</dbReference>
<dbReference type="GO" id="GO:0050897">
    <property type="term" value="F:cobalt ion binding"/>
    <property type="evidence" value="ECO:0007669"/>
    <property type="project" value="TreeGrafter"/>
</dbReference>
<keyword evidence="4 6" id="KW-0472">Membrane</keyword>
<dbReference type="Pfam" id="PF01544">
    <property type="entry name" value="CorA"/>
    <property type="match status" value="1"/>
</dbReference>
<evidence type="ECO:0000313" key="9">
    <source>
        <dbReference type="Proteomes" id="UP000799778"/>
    </source>
</evidence>
<dbReference type="GO" id="GO:0015095">
    <property type="term" value="F:magnesium ion transmembrane transporter activity"/>
    <property type="evidence" value="ECO:0007669"/>
    <property type="project" value="TreeGrafter"/>
</dbReference>
<feature type="domain" description="Ubiquitin-like" evidence="7">
    <location>
        <begin position="41"/>
        <end position="111"/>
    </location>
</feature>
<dbReference type="RefSeq" id="XP_033379869.1">
    <property type="nucleotide sequence ID" value="XM_033529017.1"/>
</dbReference>
<evidence type="ECO:0000313" key="8">
    <source>
        <dbReference type="EMBL" id="KAF2011530.1"/>
    </source>
</evidence>